<sequence>ASLDSLPDELLLHILGYLPALNQENFQLPTLLSFFFAHPYLFLRTLVCNPRAAETVKSFSMNYGRGVHRNRKPYLPAISDRKLIKSGFKSLDIPSWKAWATDCNADDCDQETLYAAILMRTPNLRTLTVDDGKVPYQTPKWIELLRQSVSGNSFGRVHQFTHLNTVQIRVKHMGMRVMLPLFKLPSLRILAVSTLVETGFVKDHELGTWKPIKWTVPNRTSPIEVLTLSSCFMDTGVLASMVTACQHLKKFSYHHDESPWLWNNEEGLLWHNGDDSIPRARLHYPCLTSALNHHRDSIETIGLYNDVYGPVQLYPGFGMLGDFRSCAKLTHITAPLRAFINVLNGAGETIIDRLPASI</sequence>
<proteinExistence type="predicted"/>
<gene>
    <name evidence="1" type="ORF">BDR25DRAFT_162059</name>
</gene>
<dbReference type="EMBL" id="MU003513">
    <property type="protein sequence ID" value="KAF2469166.1"/>
    <property type="molecule type" value="Genomic_DNA"/>
</dbReference>
<dbReference type="Proteomes" id="UP000799755">
    <property type="component" value="Unassembled WGS sequence"/>
</dbReference>
<keyword evidence="2" id="KW-1185">Reference proteome</keyword>
<reference evidence="1" key="1">
    <citation type="journal article" date="2020" name="Stud. Mycol.">
        <title>101 Dothideomycetes genomes: a test case for predicting lifestyles and emergence of pathogens.</title>
        <authorList>
            <person name="Haridas S."/>
            <person name="Albert R."/>
            <person name="Binder M."/>
            <person name="Bloem J."/>
            <person name="Labutti K."/>
            <person name="Salamov A."/>
            <person name="Andreopoulos B."/>
            <person name="Baker S."/>
            <person name="Barry K."/>
            <person name="Bills G."/>
            <person name="Bluhm B."/>
            <person name="Cannon C."/>
            <person name="Castanera R."/>
            <person name="Culley D."/>
            <person name="Daum C."/>
            <person name="Ezra D."/>
            <person name="Gonzalez J."/>
            <person name="Henrissat B."/>
            <person name="Kuo A."/>
            <person name="Liang C."/>
            <person name="Lipzen A."/>
            <person name="Lutzoni F."/>
            <person name="Magnuson J."/>
            <person name="Mondo S."/>
            <person name="Nolan M."/>
            <person name="Ohm R."/>
            <person name="Pangilinan J."/>
            <person name="Park H.-J."/>
            <person name="Ramirez L."/>
            <person name="Alfaro M."/>
            <person name="Sun H."/>
            <person name="Tritt A."/>
            <person name="Yoshinaga Y."/>
            <person name="Zwiers L.-H."/>
            <person name="Turgeon B."/>
            <person name="Goodwin S."/>
            <person name="Spatafora J."/>
            <person name="Crous P."/>
            <person name="Grigoriev I."/>
        </authorList>
    </citation>
    <scope>NUCLEOTIDE SEQUENCE</scope>
    <source>
        <strain evidence="1">ATCC 200398</strain>
    </source>
</reference>
<protein>
    <submittedName>
        <fullName evidence="1">Uncharacterized protein</fullName>
    </submittedName>
</protein>
<name>A0ACB6QQG9_9PLEO</name>
<feature type="non-terminal residue" evidence="1">
    <location>
        <position position="358"/>
    </location>
</feature>
<evidence type="ECO:0000313" key="2">
    <source>
        <dbReference type="Proteomes" id="UP000799755"/>
    </source>
</evidence>
<comment type="caution">
    <text evidence="1">The sequence shown here is derived from an EMBL/GenBank/DDBJ whole genome shotgun (WGS) entry which is preliminary data.</text>
</comment>
<feature type="non-terminal residue" evidence="1">
    <location>
        <position position="1"/>
    </location>
</feature>
<evidence type="ECO:0000313" key="1">
    <source>
        <dbReference type="EMBL" id="KAF2469166.1"/>
    </source>
</evidence>
<organism evidence="1 2">
    <name type="scientific">Lindgomyces ingoldianus</name>
    <dbReference type="NCBI Taxonomy" id="673940"/>
    <lineage>
        <taxon>Eukaryota</taxon>
        <taxon>Fungi</taxon>
        <taxon>Dikarya</taxon>
        <taxon>Ascomycota</taxon>
        <taxon>Pezizomycotina</taxon>
        <taxon>Dothideomycetes</taxon>
        <taxon>Pleosporomycetidae</taxon>
        <taxon>Pleosporales</taxon>
        <taxon>Lindgomycetaceae</taxon>
        <taxon>Lindgomyces</taxon>
    </lineage>
</organism>
<accession>A0ACB6QQG9</accession>